<protein>
    <submittedName>
        <fullName evidence="1">Uncharacterized protein</fullName>
    </submittedName>
</protein>
<dbReference type="EMBL" id="CP049257">
    <property type="protein sequence ID" value="QIG44476.1"/>
    <property type="molecule type" value="Genomic_DNA"/>
</dbReference>
<name>A0A6G6WGY8_9ACTN</name>
<dbReference type="AlphaFoldDB" id="A0A6G6WGY8"/>
<evidence type="ECO:0000313" key="2">
    <source>
        <dbReference type="Proteomes" id="UP000502996"/>
    </source>
</evidence>
<dbReference type="Proteomes" id="UP000502996">
    <property type="component" value="Chromosome"/>
</dbReference>
<sequence length="150" mass="16043">MSVSIVLVPIAIAAVSAWQASRSDTDDHGRTVCQVNTRMRDESLLAAALADTQAVVNRSASILRADWAGVRADFTRDDAGVWQAHFTGDIDEERAVGIINAIDKAYGLQVQQAVLQRLKQRAPGAGLLLVSERTEADDSTTLVLEVGAVT</sequence>
<evidence type="ECO:0000313" key="1">
    <source>
        <dbReference type="EMBL" id="QIG44476.1"/>
    </source>
</evidence>
<organism evidence="1 2">
    <name type="scientific">Nocardioides anomalus</name>
    <dbReference type="NCBI Taxonomy" id="2712223"/>
    <lineage>
        <taxon>Bacteria</taxon>
        <taxon>Bacillati</taxon>
        <taxon>Actinomycetota</taxon>
        <taxon>Actinomycetes</taxon>
        <taxon>Propionibacteriales</taxon>
        <taxon>Nocardioidaceae</taxon>
        <taxon>Nocardioides</taxon>
    </lineage>
</organism>
<gene>
    <name evidence="1" type="ORF">G5V58_18315</name>
</gene>
<accession>A0A6G6WGY8</accession>
<keyword evidence="2" id="KW-1185">Reference proteome</keyword>
<reference evidence="1 2" key="1">
    <citation type="submission" date="2020-02" db="EMBL/GenBank/DDBJ databases">
        <title>Full genome sequence of Nocardioides sp. R-3366.</title>
        <authorList>
            <person name="Im W.-T."/>
        </authorList>
    </citation>
    <scope>NUCLEOTIDE SEQUENCE [LARGE SCALE GENOMIC DNA]</scope>
    <source>
        <strain evidence="1 2">R-3366</strain>
    </source>
</reference>
<proteinExistence type="predicted"/>
<dbReference type="KEGG" id="nano:G5V58_18315"/>